<dbReference type="Proteomes" id="UP000019225">
    <property type="component" value="Chromosome"/>
</dbReference>
<dbReference type="EMBL" id="CP007155">
    <property type="protein sequence ID" value="AHH98349.1"/>
    <property type="molecule type" value="Genomic_DNA"/>
</dbReference>
<evidence type="ECO:0000313" key="3">
    <source>
        <dbReference type="EMBL" id="AHH98349.1"/>
    </source>
</evidence>
<dbReference type="PANTHER" id="PTHR35273:SF2">
    <property type="entry name" value="ALPHA-GALACTOSIDASE"/>
    <property type="match status" value="1"/>
</dbReference>
<evidence type="ECO:0000313" key="4">
    <source>
        <dbReference type="Proteomes" id="UP000019225"/>
    </source>
</evidence>
<feature type="signal peptide" evidence="1">
    <location>
        <begin position="1"/>
        <end position="20"/>
    </location>
</feature>
<keyword evidence="1" id="KW-0732">Signal</keyword>
<feature type="domain" description="Glycoside-hydrolase family GH114 TIM-barrel" evidence="2">
    <location>
        <begin position="39"/>
        <end position="261"/>
    </location>
</feature>
<dbReference type="KEGG" id="kal:KALB_4987"/>
<dbReference type="Pfam" id="PF03537">
    <property type="entry name" value="Glyco_hydro_114"/>
    <property type="match status" value="1"/>
</dbReference>
<organism evidence="3 4">
    <name type="scientific">Kutzneria albida DSM 43870</name>
    <dbReference type="NCBI Taxonomy" id="1449976"/>
    <lineage>
        <taxon>Bacteria</taxon>
        <taxon>Bacillati</taxon>
        <taxon>Actinomycetota</taxon>
        <taxon>Actinomycetes</taxon>
        <taxon>Pseudonocardiales</taxon>
        <taxon>Pseudonocardiaceae</taxon>
        <taxon>Kutzneria</taxon>
    </lineage>
</organism>
<dbReference type="PANTHER" id="PTHR35273">
    <property type="entry name" value="ALPHA-1,4 POLYGALACTOSAMINIDASE, PUTATIVE (AFU_ORTHOLOGUE AFUA_3G07890)-RELATED"/>
    <property type="match status" value="1"/>
</dbReference>
<proteinExistence type="predicted"/>
<keyword evidence="4" id="KW-1185">Reference proteome</keyword>
<dbReference type="AlphaFoldDB" id="W5WJK5"/>
<dbReference type="SUPFAM" id="SSF51445">
    <property type="entry name" value="(Trans)glycosidases"/>
    <property type="match status" value="1"/>
</dbReference>
<dbReference type="eggNOG" id="COG3868">
    <property type="taxonomic scope" value="Bacteria"/>
</dbReference>
<gene>
    <name evidence="3" type="ORF">KALB_4987</name>
</gene>
<feature type="chain" id="PRO_5038607541" description="Glycoside-hydrolase family GH114 TIM-barrel domain-containing protein" evidence="1">
    <location>
        <begin position="21"/>
        <end position="267"/>
    </location>
</feature>
<evidence type="ECO:0000256" key="1">
    <source>
        <dbReference type="SAM" id="SignalP"/>
    </source>
</evidence>
<protein>
    <recommendedName>
        <fullName evidence="2">Glycoside-hydrolase family GH114 TIM-barrel domain-containing protein</fullName>
    </recommendedName>
</protein>
<accession>W5WJK5</accession>
<reference evidence="3 4" key="1">
    <citation type="journal article" date="2014" name="BMC Genomics">
        <title>Complete genome sequence of producer of the glycopeptide antibiotic Aculeximycin Kutzneria albida DSM 43870T, a representative of minor genus of Pseudonocardiaceae.</title>
        <authorList>
            <person name="Rebets Y."/>
            <person name="Tokovenko B."/>
            <person name="Lushchyk I."/>
            <person name="Ruckert C."/>
            <person name="Zaburannyi N."/>
            <person name="Bechthold A."/>
            <person name="Kalinowski J."/>
            <person name="Luzhetskyy A."/>
        </authorList>
    </citation>
    <scope>NUCLEOTIDE SEQUENCE [LARGE SCALE GENOMIC DNA]</scope>
    <source>
        <strain evidence="3">DSM 43870</strain>
    </source>
</reference>
<dbReference type="InterPro" id="IPR013785">
    <property type="entry name" value="Aldolase_TIM"/>
</dbReference>
<dbReference type="RefSeq" id="WP_148309611.1">
    <property type="nucleotide sequence ID" value="NZ_CP007155.1"/>
</dbReference>
<dbReference type="OrthoDB" id="319933at2"/>
<evidence type="ECO:0000259" key="2">
    <source>
        <dbReference type="Pfam" id="PF03537"/>
    </source>
</evidence>
<dbReference type="HOGENOM" id="CLU_051214_3_0_11"/>
<name>W5WJK5_9PSEU</name>
<sequence length="267" mass="28193">MGRTVAAVAAGLLVVGGTLAMPTADASPGWWTPPAKVASWQWQLDGTIDTSVQAAVFDVDGFETSAATVAALHAKGAHVICYLDVGGAEPGRPDYSQFPKAAIGRKEVGWPEYYLDTRDATVRSVEAARVAMCASKGFDAVETDLDDTYLEGARATGFPLTQATGLDYLSFLAATVHANGLALFAKNGVDSAFVARAAQVADGEINEQCVQYSECPVLAPFGRAGKPVLHVEYSLTLAKTCKPDAVYPNFTSMLKRVALGAWRQVCP</sequence>
<dbReference type="Gene3D" id="3.20.20.70">
    <property type="entry name" value="Aldolase class I"/>
    <property type="match status" value="1"/>
</dbReference>
<dbReference type="InterPro" id="IPR004352">
    <property type="entry name" value="GH114_TIM-barrel"/>
</dbReference>
<dbReference type="STRING" id="1449976.KALB_4987"/>
<dbReference type="InterPro" id="IPR017853">
    <property type="entry name" value="GH"/>
</dbReference>